<keyword evidence="7 17" id="KW-0067">ATP-binding</keyword>
<dbReference type="EC" id="6.1.1.24" evidence="10"/>
<sequence length="478" mass="56183">MKFLSIFISDGGFEPSTPSFPTGNLHLGSMRTALYSWLFAQHFHGKFILRIENTDQKRLNHTYIDSIINSMQWLGLNWDFGPYLQTDKINHYHTVINEMISSGLAYPCYCSQERINMVRSMQIQEHKKPKYDGLCRSLLKKNKNIKNKNYVIRFANPKHGNVTFNDLIRGTVTFKNSELDDLIILRSNGMPTYNFCAVIDDYDMKITHVIRGEDHINNTPRQLNIFKALQFKPPKYAHISMILDKNKKKLSKKDKDTDIMEYRKEGILPEALLNYLVRLGWSHGNKEIFSINEMKELFNIESINKSNCIFNKSKLLWINQHYIKNMPINKLEIKMKEYFRKKNIDIKCGPNLKCIISLFKNQSKTLKEIFNQIIFFYQDSSKIDTDVLYKNFFIENKFMLEKIYEDLKKVQDWSEKNIKNIIFTIVKNFNICLKDIAMPLRILLSGRKNTSSINILIYSCGKSYTLKRIKMALGITKN</sequence>
<protein>
    <recommendedName>
        <fullName evidence="11">Nondiscriminating glutamyl-tRNA synthetase EARS2, mitochondrial</fullName>
        <ecNumber evidence="10">6.1.1.24</ecNumber>
    </recommendedName>
    <alternativeName>
        <fullName evidence="13">Glutamate--tRNA(Gln) ligase EARS2, mitochondrial</fullName>
    </alternativeName>
    <alternativeName>
        <fullName evidence="12">Mitochondrial glutamyl-tRNA synthetase</fullName>
    </alternativeName>
</protein>
<keyword evidence="5 17" id="KW-0436">Ligase</keyword>
<evidence type="ECO:0000313" key="20">
    <source>
        <dbReference type="EnsemblMetazoa" id="GPPI046765-PA"/>
    </source>
</evidence>
<dbReference type="SUPFAM" id="SSF48163">
    <property type="entry name" value="An anticodon-binding domain of class I aminoacyl-tRNA synthetases"/>
    <property type="match status" value="1"/>
</dbReference>
<comment type="catalytic activity">
    <reaction evidence="14">
        <text>tRNA(Glu) + L-glutamate + ATP = L-glutamyl-tRNA(Glu) + AMP + diphosphate</text>
        <dbReference type="Rhea" id="RHEA:23540"/>
        <dbReference type="Rhea" id="RHEA-COMP:9663"/>
        <dbReference type="Rhea" id="RHEA-COMP:9680"/>
        <dbReference type="ChEBI" id="CHEBI:29985"/>
        <dbReference type="ChEBI" id="CHEBI:30616"/>
        <dbReference type="ChEBI" id="CHEBI:33019"/>
        <dbReference type="ChEBI" id="CHEBI:78442"/>
        <dbReference type="ChEBI" id="CHEBI:78520"/>
        <dbReference type="ChEBI" id="CHEBI:456215"/>
        <dbReference type="EC" id="6.1.1.17"/>
    </reaction>
    <physiologicalReaction direction="left-to-right" evidence="14">
        <dbReference type="Rhea" id="RHEA:23541"/>
    </physiologicalReaction>
</comment>
<dbReference type="Gene3D" id="3.40.50.620">
    <property type="entry name" value="HUPs"/>
    <property type="match status" value="1"/>
</dbReference>
<dbReference type="InterPro" id="IPR014729">
    <property type="entry name" value="Rossmann-like_a/b/a_fold"/>
</dbReference>
<evidence type="ECO:0000256" key="5">
    <source>
        <dbReference type="ARBA" id="ARBA00022598"/>
    </source>
</evidence>
<dbReference type="InterPro" id="IPR049940">
    <property type="entry name" value="GluQ/Sye"/>
</dbReference>
<dbReference type="InterPro" id="IPR004527">
    <property type="entry name" value="Glu-tRNA-ligase_bac/mito"/>
</dbReference>
<dbReference type="PRINTS" id="PR00987">
    <property type="entry name" value="TRNASYNTHGLU"/>
</dbReference>
<evidence type="ECO:0000256" key="15">
    <source>
        <dbReference type="ARBA" id="ARBA00047479"/>
    </source>
</evidence>
<evidence type="ECO:0000256" key="10">
    <source>
        <dbReference type="ARBA" id="ARBA00044054"/>
    </source>
</evidence>
<dbReference type="Pfam" id="PF00749">
    <property type="entry name" value="tRNA-synt_1c"/>
    <property type="match status" value="1"/>
</dbReference>
<reference evidence="20" key="2">
    <citation type="submission" date="2020-05" db="UniProtKB">
        <authorList>
            <consortium name="EnsemblMetazoa"/>
        </authorList>
    </citation>
    <scope>IDENTIFICATION</scope>
    <source>
        <strain evidence="20">IAEA</strain>
    </source>
</reference>
<dbReference type="STRING" id="67801.A0A1B0C1S2"/>
<dbReference type="AlphaFoldDB" id="A0A1B0C1S2"/>
<evidence type="ECO:0000256" key="12">
    <source>
        <dbReference type="ARBA" id="ARBA00044251"/>
    </source>
</evidence>
<dbReference type="InterPro" id="IPR045462">
    <property type="entry name" value="aa-tRNA-synth_I_cd-bd"/>
</dbReference>
<organism evidence="20 21">
    <name type="scientific">Glossina palpalis gambiensis</name>
    <dbReference type="NCBI Taxonomy" id="67801"/>
    <lineage>
        <taxon>Eukaryota</taxon>
        <taxon>Metazoa</taxon>
        <taxon>Ecdysozoa</taxon>
        <taxon>Arthropoda</taxon>
        <taxon>Hexapoda</taxon>
        <taxon>Insecta</taxon>
        <taxon>Pterygota</taxon>
        <taxon>Neoptera</taxon>
        <taxon>Endopterygota</taxon>
        <taxon>Diptera</taxon>
        <taxon>Brachycera</taxon>
        <taxon>Muscomorpha</taxon>
        <taxon>Hippoboscoidea</taxon>
        <taxon>Glossinidae</taxon>
        <taxon>Glossina</taxon>
    </lineage>
</organism>
<evidence type="ECO:0000256" key="13">
    <source>
        <dbReference type="ARBA" id="ARBA00044313"/>
    </source>
</evidence>
<dbReference type="InterPro" id="IPR008925">
    <property type="entry name" value="aa_tRNA-synth_I_cd-bd_sf"/>
</dbReference>
<comment type="catalytic activity">
    <reaction evidence="15">
        <text>tRNA(Glx) + L-glutamate + ATP = L-glutamyl-tRNA(Glx) + AMP + diphosphate</text>
        <dbReference type="Rhea" id="RHEA:18397"/>
        <dbReference type="Rhea" id="RHEA-COMP:9713"/>
        <dbReference type="Rhea" id="RHEA-COMP:9716"/>
        <dbReference type="ChEBI" id="CHEBI:29985"/>
        <dbReference type="ChEBI" id="CHEBI:30616"/>
        <dbReference type="ChEBI" id="CHEBI:33019"/>
        <dbReference type="ChEBI" id="CHEBI:78442"/>
        <dbReference type="ChEBI" id="CHEBI:78520"/>
        <dbReference type="ChEBI" id="CHEBI:456215"/>
        <dbReference type="EC" id="6.1.1.24"/>
    </reaction>
    <physiologicalReaction direction="left-to-right" evidence="15">
        <dbReference type="Rhea" id="RHEA:18398"/>
    </physiologicalReaction>
</comment>
<proteinExistence type="inferred from homology"/>
<dbReference type="SUPFAM" id="SSF52374">
    <property type="entry name" value="Nucleotidylyl transferase"/>
    <property type="match status" value="1"/>
</dbReference>
<dbReference type="InterPro" id="IPR020058">
    <property type="entry name" value="Glu/Gln-tRNA-synth_Ib_cat-dom"/>
</dbReference>
<evidence type="ECO:0000256" key="6">
    <source>
        <dbReference type="ARBA" id="ARBA00022741"/>
    </source>
</evidence>
<dbReference type="Gene3D" id="1.10.10.350">
    <property type="match status" value="1"/>
</dbReference>
<evidence type="ECO:0000256" key="4">
    <source>
        <dbReference type="ARBA" id="ARBA00022490"/>
    </source>
</evidence>
<dbReference type="GO" id="GO:0050561">
    <property type="term" value="F:glutamate-tRNA(Gln) ligase activity"/>
    <property type="evidence" value="ECO:0007669"/>
    <property type="project" value="UniProtKB-EC"/>
</dbReference>
<dbReference type="InterPro" id="IPR000924">
    <property type="entry name" value="Glu/Gln-tRNA-synth"/>
</dbReference>
<keyword evidence="6 17" id="KW-0547">Nucleotide-binding</keyword>
<comment type="similarity">
    <text evidence="2">Belongs to the class-I aminoacyl-tRNA synthetase family. Glutamate--tRNA ligase type 1 subfamily.</text>
</comment>
<evidence type="ECO:0000256" key="11">
    <source>
        <dbReference type="ARBA" id="ARBA00044142"/>
    </source>
</evidence>
<evidence type="ECO:0000256" key="16">
    <source>
        <dbReference type="ARBA" id="ARBA00047689"/>
    </source>
</evidence>
<dbReference type="Pfam" id="PF19269">
    <property type="entry name" value="Anticodon_2"/>
    <property type="match status" value="1"/>
</dbReference>
<feature type="domain" description="Glutamyl/glutaminyl-tRNA synthetase class Ib catalytic" evidence="18">
    <location>
        <begin position="21"/>
        <end position="317"/>
    </location>
</feature>
<keyword evidence="21" id="KW-1185">Reference proteome</keyword>
<dbReference type="GO" id="GO:0006424">
    <property type="term" value="P:glutamyl-tRNA aminoacylation"/>
    <property type="evidence" value="ECO:0007669"/>
    <property type="project" value="InterPro"/>
</dbReference>
<evidence type="ECO:0000256" key="17">
    <source>
        <dbReference type="RuleBase" id="RU363037"/>
    </source>
</evidence>
<evidence type="ECO:0000256" key="8">
    <source>
        <dbReference type="ARBA" id="ARBA00022917"/>
    </source>
</evidence>
<dbReference type="PANTHER" id="PTHR43311">
    <property type="entry name" value="GLUTAMATE--TRNA LIGASE"/>
    <property type="match status" value="1"/>
</dbReference>
<comment type="subunit">
    <text evidence="3">Monomer.</text>
</comment>
<keyword evidence="9 17" id="KW-0030">Aminoacyl-tRNA synthetase</keyword>
<evidence type="ECO:0000256" key="14">
    <source>
        <dbReference type="ARBA" id="ARBA00047366"/>
    </source>
</evidence>
<dbReference type="GO" id="GO:0004818">
    <property type="term" value="F:glutamate-tRNA ligase activity"/>
    <property type="evidence" value="ECO:0007669"/>
    <property type="project" value="UniProtKB-EC"/>
</dbReference>
<evidence type="ECO:0000256" key="2">
    <source>
        <dbReference type="ARBA" id="ARBA00007894"/>
    </source>
</evidence>
<dbReference type="NCBIfam" id="TIGR00464">
    <property type="entry name" value="gltX_bact"/>
    <property type="match status" value="1"/>
</dbReference>
<evidence type="ECO:0000259" key="19">
    <source>
        <dbReference type="Pfam" id="PF19269"/>
    </source>
</evidence>
<dbReference type="PANTHER" id="PTHR43311:SF2">
    <property type="entry name" value="GLUTAMATE--TRNA LIGASE, MITOCHONDRIAL-RELATED"/>
    <property type="match status" value="1"/>
</dbReference>
<dbReference type="GO" id="GO:0005524">
    <property type="term" value="F:ATP binding"/>
    <property type="evidence" value="ECO:0007669"/>
    <property type="project" value="UniProtKB-KW"/>
</dbReference>
<accession>A0A1B0C1S2</accession>
<dbReference type="GO" id="GO:0005829">
    <property type="term" value="C:cytosol"/>
    <property type="evidence" value="ECO:0007669"/>
    <property type="project" value="TreeGrafter"/>
</dbReference>
<dbReference type="InterPro" id="IPR020751">
    <property type="entry name" value="aa-tRNA-synth_I_codon-bd_sub2"/>
</dbReference>
<comment type="catalytic activity">
    <reaction evidence="16">
        <text>tRNA(Gln) + L-glutamate + ATP = L-glutamyl-tRNA(Gln) + AMP + diphosphate</text>
        <dbReference type="Rhea" id="RHEA:64612"/>
        <dbReference type="Rhea" id="RHEA-COMP:9662"/>
        <dbReference type="Rhea" id="RHEA-COMP:9684"/>
        <dbReference type="ChEBI" id="CHEBI:29985"/>
        <dbReference type="ChEBI" id="CHEBI:30616"/>
        <dbReference type="ChEBI" id="CHEBI:33019"/>
        <dbReference type="ChEBI" id="CHEBI:78442"/>
        <dbReference type="ChEBI" id="CHEBI:78520"/>
        <dbReference type="ChEBI" id="CHEBI:456215"/>
    </reaction>
    <physiologicalReaction direction="left-to-right" evidence="16">
        <dbReference type="Rhea" id="RHEA:64613"/>
    </physiologicalReaction>
</comment>
<feature type="domain" description="Aminoacyl-tRNA synthetase class I anticodon-binding" evidence="19">
    <location>
        <begin position="348"/>
        <end position="473"/>
    </location>
</feature>
<dbReference type="FunFam" id="3.40.50.620:FF:000007">
    <property type="entry name" value="Glutamate--tRNA ligase"/>
    <property type="match status" value="1"/>
</dbReference>
<evidence type="ECO:0000256" key="9">
    <source>
        <dbReference type="ARBA" id="ARBA00023146"/>
    </source>
</evidence>
<dbReference type="HAMAP" id="MF_00022">
    <property type="entry name" value="Glu_tRNA_synth_type1"/>
    <property type="match status" value="1"/>
</dbReference>
<keyword evidence="8 17" id="KW-0648">Protein biosynthesis</keyword>
<evidence type="ECO:0000313" key="21">
    <source>
        <dbReference type="Proteomes" id="UP000092460"/>
    </source>
</evidence>
<comment type="subcellular location">
    <subcellularLocation>
        <location evidence="1">Cytoplasm</location>
    </subcellularLocation>
</comment>
<dbReference type="Proteomes" id="UP000092460">
    <property type="component" value="Unassembled WGS sequence"/>
</dbReference>
<dbReference type="EnsemblMetazoa" id="GPPI046765-RA">
    <property type="protein sequence ID" value="GPPI046765-PA"/>
    <property type="gene ID" value="GPPI046765"/>
</dbReference>
<dbReference type="EMBL" id="JXJN01024149">
    <property type="status" value="NOT_ANNOTATED_CDS"/>
    <property type="molecule type" value="Genomic_DNA"/>
</dbReference>
<evidence type="ECO:0000256" key="7">
    <source>
        <dbReference type="ARBA" id="ARBA00022840"/>
    </source>
</evidence>
<dbReference type="VEuPathDB" id="VectorBase:GPPI046765"/>
<dbReference type="GO" id="GO:0000049">
    <property type="term" value="F:tRNA binding"/>
    <property type="evidence" value="ECO:0007669"/>
    <property type="project" value="InterPro"/>
</dbReference>
<name>A0A1B0C1S2_9MUSC</name>
<evidence type="ECO:0000259" key="18">
    <source>
        <dbReference type="Pfam" id="PF00749"/>
    </source>
</evidence>
<evidence type="ECO:0000256" key="3">
    <source>
        <dbReference type="ARBA" id="ARBA00011245"/>
    </source>
</evidence>
<keyword evidence="4" id="KW-0963">Cytoplasm</keyword>
<evidence type="ECO:0000256" key="1">
    <source>
        <dbReference type="ARBA" id="ARBA00004496"/>
    </source>
</evidence>
<reference evidence="21" key="1">
    <citation type="submission" date="2015-01" db="EMBL/GenBank/DDBJ databases">
        <authorList>
            <person name="Aksoy S."/>
            <person name="Warren W."/>
            <person name="Wilson R.K."/>
        </authorList>
    </citation>
    <scope>NUCLEOTIDE SEQUENCE [LARGE SCALE GENOMIC DNA]</scope>
    <source>
        <strain evidence="21">IAEA</strain>
    </source>
</reference>